<sequence>PMLSDWTNYGGWEAAGAKDALTRATGLWQQALRDYEEPALDPTIREALDAYVARRKEEIGSDEP</sequence>
<dbReference type="InterPro" id="IPR038601">
    <property type="entry name" value="MttB-like_sf"/>
</dbReference>
<evidence type="ECO:0000313" key="5">
    <source>
        <dbReference type="Proteomes" id="UP001209535"/>
    </source>
</evidence>
<dbReference type="InterPro" id="IPR010426">
    <property type="entry name" value="MTTB_MeTrfase"/>
</dbReference>
<dbReference type="Gene3D" id="3.20.20.480">
    <property type="entry name" value="Trimethylamine methyltransferase-like"/>
    <property type="match status" value="1"/>
</dbReference>
<dbReference type="EMBL" id="JAOVQO010000004">
    <property type="protein sequence ID" value="MCU9847570.1"/>
    <property type="molecule type" value="Genomic_DNA"/>
</dbReference>
<protein>
    <submittedName>
        <fullName evidence="4">Trimethylamine methyltransferase family protein</fullName>
    </submittedName>
</protein>
<name>A0ABT2X712_9RHOB</name>
<comment type="caution">
    <text evidence="4">The sequence shown here is derived from an EMBL/GenBank/DDBJ whole genome shotgun (WGS) entry which is preliminary data.</text>
</comment>
<proteinExistence type="inferred from homology"/>
<feature type="non-terminal residue" evidence="4">
    <location>
        <position position="1"/>
    </location>
</feature>
<comment type="similarity">
    <text evidence="1">Belongs to the trimethylamine methyltransferase family.</text>
</comment>
<accession>A0ABT2X712</accession>
<evidence type="ECO:0000256" key="1">
    <source>
        <dbReference type="ARBA" id="ARBA00007137"/>
    </source>
</evidence>
<keyword evidence="3" id="KW-0808">Transferase</keyword>
<dbReference type="GO" id="GO:0032259">
    <property type="term" value="P:methylation"/>
    <property type="evidence" value="ECO:0007669"/>
    <property type="project" value="UniProtKB-KW"/>
</dbReference>
<evidence type="ECO:0000256" key="2">
    <source>
        <dbReference type="ARBA" id="ARBA00022603"/>
    </source>
</evidence>
<dbReference type="GO" id="GO:0008168">
    <property type="term" value="F:methyltransferase activity"/>
    <property type="evidence" value="ECO:0007669"/>
    <property type="project" value="UniProtKB-KW"/>
</dbReference>
<reference evidence="4 5" key="1">
    <citation type="submission" date="2022-10" db="EMBL/GenBank/DDBJ databases">
        <title>Defluviimonas sp. nov., isolated from ocean surface sediments.</title>
        <authorList>
            <person name="He W."/>
            <person name="Wang L."/>
            <person name="Zhang D.-F."/>
        </authorList>
    </citation>
    <scope>NUCLEOTIDE SEQUENCE [LARGE SCALE GENOMIC DNA]</scope>
    <source>
        <strain evidence="4 5">WL0024</strain>
    </source>
</reference>
<keyword evidence="5" id="KW-1185">Reference proteome</keyword>
<organism evidence="4 5">
    <name type="scientific">Albidovulum salinarum</name>
    <dbReference type="NCBI Taxonomy" id="2984153"/>
    <lineage>
        <taxon>Bacteria</taxon>
        <taxon>Pseudomonadati</taxon>
        <taxon>Pseudomonadota</taxon>
        <taxon>Alphaproteobacteria</taxon>
        <taxon>Rhodobacterales</taxon>
        <taxon>Paracoccaceae</taxon>
        <taxon>Albidovulum</taxon>
    </lineage>
</organism>
<evidence type="ECO:0000313" key="4">
    <source>
        <dbReference type="EMBL" id="MCU9847570.1"/>
    </source>
</evidence>
<gene>
    <name evidence="4" type="ORF">OEZ60_06080</name>
</gene>
<dbReference type="Pfam" id="PF06253">
    <property type="entry name" value="MTTB"/>
    <property type="match status" value="1"/>
</dbReference>
<dbReference type="RefSeq" id="WP_263334201.1">
    <property type="nucleotide sequence ID" value="NZ_JAOVQO010000004.1"/>
</dbReference>
<keyword evidence="2 4" id="KW-0489">Methyltransferase</keyword>
<dbReference type="Proteomes" id="UP001209535">
    <property type="component" value="Unassembled WGS sequence"/>
</dbReference>
<evidence type="ECO:0000256" key="3">
    <source>
        <dbReference type="ARBA" id="ARBA00022679"/>
    </source>
</evidence>